<evidence type="ECO:0000256" key="2">
    <source>
        <dbReference type="ARBA" id="ARBA00023015"/>
    </source>
</evidence>
<dbReference type="SUPFAM" id="SSF52172">
    <property type="entry name" value="CheY-like"/>
    <property type="match status" value="1"/>
</dbReference>
<dbReference type="InterPro" id="IPR016032">
    <property type="entry name" value="Sig_transdc_resp-reg_C-effctor"/>
</dbReference>
<dbReference type="InterPro" id="IPR011006">
    <property type="entry name" value="CheY-like_superfamily"/>
</dbReference>
<dbReference type="CDD" id="cd17535">
    <property type="entry name" value="REC_NarL-like"/>
    <property type="match status" value="1"/>
</dbReference>
<reference evidence="8" key="1">
    <citation type="submission" date="2022-10" db="EMBL/GenBank/DDBJ databases">
        <title>The complete genomes of actinobacterial strains from the NBC collection.</title>
        <authorList>
            <person name="Joergensen T.S."/>
            <person name="Alvarez Arevalo M."/>
            <person name="Sterndorff E.B."/>
            <person name="Faurdal D."/>
            <person name="Vuksanovic O."/>
            <person name="Mourched A.-S."/>
            <person name="Charusanti P."/>
            <person name="Shaw S."/>
            <person name="Blin K."/>
            <person name="Weber T."/>
        </authorList>
    </citation>
    <scope>NUCLEOTIDE SEQUENCE</scope>
    <source>
        <strain evidence="8">NBC_00256</strain>
    </source>
</reference>
<evidence type="ECO:0000256" key="3">
    <source>
        <dbReference type="ARBA" id="ARBA00023125"/>
    </source>
</evidence>
<dbReference type="SMART" id="SM00448">
    <property type="entry name" value="REC"/>
    <property type="match status" value="1"/>
</dbReference>
<dbReference type="Gene3D" id="3.40.50.2300">
    <property type="match status" value="1"/>
</dbReference>
<evidence type="ECO:0000256" key="5">
    <source>
        <dbReference type="PROSITE-ProRule" id="PRU00169"/>
    </source>
</evidence>
<dbReference type="PRINTS" id="PR00038">
    <property type="entry name" value="HTHLUXR"/>
</dbReference>
<keyword evidence="9" id="KW-1185">Reference proteome</keyword>
<organism evidence="8 9">
    <name type="scientific">Micromonospora globbae</name>
    <dbReference type="NCBI Taxonomy" id="1894969"/>
    <lineage>
        <taxon>Bacteria</taxon>
        <taxon>Bacillati</taxon>
        <taxon>Actinomycetota</taxon>
        <taxon>Actinomycetes</taxon>
        <taxon>Micromonosporales</taxon>
        <taxon>Micromonosporaceae</taxon>
        <taxon>Micromonospora</taxon>
    </lineage>
</organism>
<protein>
    <submittedName>
        <fullName evidence="8">Response regulator transcription factor</fullName>
    </submittedName>
</protein>
<keyword evidence="3" id="KW-0238">DNA-binding</keyword>
<feature type="domain" description="HTH luxR-type" evidence="6">
    <location>
        <begin position="148"/>
        <end position="219"/>
    </location>
</feature>
<dbReference type="PROSITE" id="PS50110">
    <property type="entry name" value="RESPONSE_REGULATORY"/>
    <property type="match status" value="1"/>
</dbReference>
<keyword evidence="1 5" id="KW-0597">Phosphoprotein</keyword>
<proteinExistence type="predicted"/>
<feature type="domain" description="Response regulatory" evidence="7">
    <location>
        <begin position="6"/>
        <end position="128"/>
    </location>
</feature>
<sequence length="219" mass="23399">MNSTLRAVVGEDQPLVREGIVSMLARVNIEVVASAANADDLIRSAAEHRPDVVITDIQMPPNLADDGLRAVLRIRATQPLVGVIVLSQFLDAGYALDLVGDDPSGVGYLLKEKIASPDMLSDAVRRVVNGGSALDPDVIASLVGRKRTGDPLGGLTPREREVLSLMAEGHSNAGIASKLFVTVPAVERHVTGIFQKLDLQQADSTQHRRVLAVLTFLRS</sequence>
<dbReference type="SUPFAM" id="SSF46894">
    <property type="entry name" value="C-terminal effector domain of the bipartite response regulators"/>
    <property type="match status" value="1"/>
</dbReference>
<dbReference type="PROSITE" id="PS50043">
    <property type="entry name" value="HTH_LUXR_2"/>
    <property type="match status" value="1"/>
</dbReference>
<dbReference type="Proteomes" id="UP001432190">
    <property type="component" value="Chromosome"/>
</dbReference>
<dbReference type="InterPro" id="IPR000792">
    <property type="entry name" value="Tscrpt_reg_LuxR_C"/>
</dbReference>
<dbReference type="InterPro" id="IPR001789">
    <property type="entry name" value="Sig_transdc_resp-reg_receiver"/>
</dbReference>
<dbReference type="InterPro" id="IPR039420">
    <property type="entry name" value="WalR-like"/>
</dbReference>
<dbReference type="Pfam" id="PF00072">
    <property type="entry name" value="Response_reg"/>
    <property type="match status" value="1"/>
</dbReference>
<name>A0ABZ1S890_9ACTN</name>
<evidence type="ECO:0000259" key="7">
    <source>
        <dbReference type="PROSITE" id="PS50110"/>
    </source>
</evidence>
<evidence type="ECO:0000256" key="4">
    <source>
        <dbReference type="ARBA" id="ARBA00023163"/>
    </source>
</evidence>
<evidence type="ECO:0000256" key="1">
    <source>
        <dbReference type="ARBA" id="ARBA00022553"/>
    </source>
</evidence>
<dbReference type="PANTHER" id="PTHR43214:SF24">
    <property type="entry name" value="TRANSCRIPTIONAL REGULATORY PROTEIN NARL-RELATED"/>
    <property type="match status" value="1"/>
</dbReference>
<evidence type="ECO:0000259" key="6">
    <source>
        <dbReference type="PROSITE" id="PS50043"/>
    </source>
</evidence>
<gene>
    <name evidence="8" type="ORF">OG994_03945</name>
</gene>
<dbReference type="EMBL" id="CP108084">
    <property type="protein sequence ID" value="WUP50680.1"/>
    <property type="molecule type" value="Genomic_DNA"/>
</dbReference>
<keyword evidence="2" id="KW-0805">Transcription regulation</keyword>
<dbReference type="Pfam" id="PF00196">
    <property type="entry name" value="GerE"/>
    <property type="match status" value="1"/>
</dbReference>
<keyword evidence="4" id="KW-0804">Transcription</keyword>
<dbReference type="PANTHER" id="PTHR43214">
    <property type="entry name" value="TWO-COMPONENT RESPONSE REGULATOR"/>
    <property type="match status" value="1"/>
</dbReference>
<feature type="modified residue" description="4-aspartylphosphate" evidence="5">
    <location>
        <position position="56"/>
    </location>
</feature>
<dbReference type="InterPro" id="IPR058245">
    <property type="entry name" value="NreC/VraR/RcsB-like_REC"/>
</dbReference>
<accession>A0ABZ1S890</accession>
<evidence type="ECO:0000313" key="9">
    <source>
        <dbReference type="Proteomes" id="UP001432190"/>
    </source>
</evidence>
<dbReference type="CDD" id="cd06170">
    <property type="entry name" value="LuxR_C_like"/>
    <property type="match status" value="1"/>
</dbReference>
<evidence type="ECO:0000313" key="8">
    <source>
        <dbReference type="EMBL" id="WUP50680.1"/>
    </source>
</evidence>
<dbReference type="RefSeq" id="WP_328852205.1">
    <property type="nucleotide sequence ID" value="NZ_CP108084.1"/>
</dbReference>
<dbReference type="SMART" id="SM00421">
    <property type="entry name" value="HTH_LUXR"/>
    <property type="match status" value="1"/>
</dbReference>